<accession>A0A8J3F3N1</accession>
<dbReference type="InterPro" id="IPR036812">
    <property type="entry name" value="NAD(P)_OxRdtase_dom_sf"/>
</dbReference>
<dbReference type="PRINTS" id="PR00069">
    <property type="entry name" value="ALDKETRDTASE"/>
</dbReference>
<dbReference type="FunFam" id="3.20.20.100:FF:000008">
    <property type="entry name" value="Aldo/keto reductase family oxidoreductase"/>
    <property type="match status" value="1"/>
</dbReference>
<evidence type="ECO:0000256" key="1">
    <source>
        <dbReference type="ARBA" id="ARBA00022857"/>
    </source>
</evidence>
<keyword evidence="6" id="KW-1185">Reference proteome</keyword>
<evidence type="ECO:0000259" key="4">
    <source>
        <dbReference type="Pfam" id="PF00248"/>
    </source>
</evidence>
<dbReference type="InterPro" id="IPR020471">
    <property type="entry name" value="AKR"/>
</dbReference>
<sequence>MKRIPLAENLEFSQIIHGLWRLSEWNMSSEQLISFIEECIELGITTFDHADIYGGYTCEEIFGNALALKPELREKIQIVTKCGIKLKSSKFPDLKMNHYDTSKEHILMSVNNSLKNLQTDYIDLLLIHRPNPFMNPKEVADAFNQLQKEGKVRYFGVSNFLPSQFNMLQKHLDMPLVTNQIEVSPMQFEHFEKGTVDLLLEKGVAPMIWSPLAGGQIFTSQSEAAVRVRSMLEEIGAEIGANSIDEVMYAWLLVHPANMMPIVGSGKIERVKTAVEASKLSMTSEQWLRIYVAGMGHNLP</sequence>
<protein>
    <submittedName>
        <fullName evidence="5">Oxidoreductase</fullName>
    </submittedName>
</protein>
<dbReference type="Gene3D" id="3.20.20.100">
    <property type="entry name" value="NADP-dependent oxidoreductase domain"/>
    <property type="match status" value="1"/>
</dbReference>
<proteinExistence type="inferred from homology"/>
<dbReference type="RefSeq" id="WP_087999585.1">
    <property type="nucleotide sequence ID" value="NZ_BMHB01000001.1"/>
</dbReference>
<dbReference type="Pfam" id="PF00248">
    <property type="entry name" value="Aldo_ket_red"/>
    <property type="match status" value="1"/>
</dbReference>
<evidence type="ECO:0000313" key="6">
    <source>
        <dbReference type="Proteomes" id="UP000626244"/>
    </source>
</evidence>
<dbReference type="GO" id="GO:0016491">
    <property type="term" value="F:oxidoreductase activity"/>
    <property type="evidence" value="ECO:0007669"/>
    <property type="project" value="UniProtKB-KW"/>
</dbReference>
<dbReference type="Proteomes" id="UP000626244">
    <property type="component" value="Unassembled WGS sequence"/>
</dbReference>
<dbReference type="PANTHER" id="PTHR43364">
    <property type="entry name" value="NADH-SPECIFIC METHYLGLYOXAL REDUCTASE-RELATED"/>
    <property type="match status" value="1"/>
</dbReference>
<name>A0A8J3F3N1_9BACI</name>
<evidence type="ECO:0000313" key="5">
    <source>
        <dbReference type="EMBL" id="GGI15831.1"/>
    </source>
</evidence>
<comment type="similarity">
    <text evidence="3">Belongs to the aldo/keto reductase family. Aldo/keto reductase 2 subfamily.</text>
</comment>
<organism evidence="5 6">
    <name type="scientific">Gottfriedia solisilvae</name>
    <dbReference type="NCBI Taxonomy" id="1516104"/>
    <lineage>
        <taxon>Bacteria</taxon>
        <taxon>Bacillati</taxon>
        <taxon>Bacillota</taxon>
        <taxon>Bacilli</taxon>
        <taxon>Bacillales</taxon>
        <taxon>Bacillaceae</taxon>
        <taxon>Gottfriedia</taxon>
    </lineage>
</organism>
<keyword evidence="2" id="KW-0560">Oxidoreductase</keyword>
<dbReference type="InterPro" id="IPR023210">
    <property type="entry name" value="NADP_OxRdtase_dom"/>
</dbReference>
<evidence type="ECO:0000256" key="3">
    <source>
        <dbReference type="ARBA" id="ARBA00038157"/>
    </source>
</evidence>
<dbReference type="CDD" id="cd19092">
    <property type="entry name" value="AKR_BsYcsN_EcYdhF-like"/>
    <property type="match status" value="1"/>
</dbReference>
<dbReference type="InterPro" id="IPR050523">
    <property type="entry name" value="AKR_Detox_Biosynth"/>
</dbReference>
<reference evidence="6" key="1">
    <citation type="journal article" date="2019" name="Int. J. Syst. Evol. Microbiol.">
        <title>The Global Catalogue of Microorganisms (GCM) 10K type strain sequencing project: providing services to taxonomists for standard genome sequencing and annotation.</title>
        <authorList>
            <consortium name="The Broad Institute Genomics Platform"/>
            <consortium name="The Broad Institute Genome Sequencing Center for Infectious Disease"/>
            <person name="Wu L."/>
            <person name="Ma J."/>
        </authorList>
    </citation>
    <scope>NUCLEOTIDE SEQUENCE [LARGE SCALE GENOMIC DNA]</scope>
    <source>
        <strain evidence="6">CGMCC 1.14993</strain>
    </source>
</reference>
<dbReference type="AlphaFoldDB" id="A0A8J3F3N1"/>
<dbReference type="SUPFAM" id="SSF51430">
    <property type="entry name" value="NAD(P)-linked oxidoreductase"/>
    <property type="match status" value="1"/>
</dbReference>
<keyword evidence="1" id="KW-0521">NADP</keyword>
<dbReference type="GO" id="GO:0005829">
    <property type="term" value="C:cytosol"/>
    <property type="evidence" value="ECO:0007669"/>
    <property type="project" value="TreeGrafter"/>
</dbReference>
<dbReference type="EMBL" id="BMHB01000001">
    <property type="protein sequence ID" value="GGI15831.1"/>
    <property type="molecule type" value="Genomic_DNA"/>
</dbReference>
<evidence type="ECO:0000256" key="2">
    <source>
        <dbReference type="ARBA" id="ARBA00023002"/>
    </source>
</evidence>
<gene>
    <name evidence="5" type="ORF">GCM10007380_29990</name>
</gene>
<comment type="caution">
    <text evidence="5">The sequence shown here is derived from an EMBL/GenBank/DDBJ whole genome shotgun (WGS) entry which is preliminary data.</text>
</comment>
<feature type="domain" description="NADP-dependent oxidoreductase" evidence="4">
    <location>
        <begin position="15"/>
        <end position="290"/>
    </location>
</feature>
<dbReference type="OrthoDB" id="9773828at2"/>
<dbReference type="PANTHER" id="PTHR43364:SF1">
    <property type="entry name" value="OXIDOREDUCTASE YDHF"/>
    <property type="match status" value="1"/>
</dbReference>